<evidence type="ECO:0000256" key="4">
    <source>
        <dbReference type="ARBA" id="ARBA00023125"/>
    </source>
</evidence>
<dbReference type="PANTHER" id="PTHR45762">
    <property type="entry name" value="ZINC FINGER RNA-BINDING PROTEIN"/>
    <property type="match status" value="1"/>
</dbReference>
<feature type="region of interest" description="Disordered" evidence="6">
    <location>
        <begin position="1"/>
        <end position="22"/>
    </location>
</feature>
<keyword evidence="5" id="KW-0694">RNA-binding</keyword>
<dbReference type="Proteomes" id="UP000316079">
    <property type="component" value="Unassembled WGS sequence"/>
</dbReference>
<feature type="compositionally biased region" description="Basic residues" evidence="6">
    <location>
        <begin position="1"/>
        <end position="12"/>
    </location>
</feature>
<dbReference type="FunFam" id="3.30.460.10:FF:000003">
    <property type="entry name" value="interleukin enhancer-binding factor 3 isoform X2"/>
    <property type="match status" value="1"/>
</dbReference>
<keyword evidence="3" id="KW-0677">Repeat</keyword>
<evidence type="ECO:0000256" key="3">
    <source>
        <dbReference type="ARBA" id="ARBA00022737"/>
    </source>
</evidence>
<feature type="domain" description="DZF" evidence="8">
    <location>
        <begin position="106"/>
        <end position="438"/>
    </location>
</feature>
<organism evidence="9 10">
    <name type="scientific">Danionella cerebrum</name>
    <dbReference type="NCBI Taxonomy" id="2873325"/>
    <lineage>
        <taxon>Eukaryota</taxon>
        <taxon>Metazoa</taxon>
        <taxon>Chordata</taxon>
        <taxon>Craniata</taxon>
        <taxon>Vertebrata</taxon>
        <taxon>Euteleostomi</taxon>
        <taxon>Actinopterygii</taxon>
        <taxon>Neopterygii</taxon>
        <taxon>Teleostei</taxon>
        <taxon>Ostariophysi</taxon>
        <taxon>Cypriniformes</taxon>
        <taxon>Danionidae</taxon>
        <taxon>Danioninae</taxon>
        <taxon>Danionella</taxon>
    </lineage>
</organism>
<dbReference type="OrthoDB" id="8898434at2759"/>
<dbReference type="GO" id="GO:0005737">
    <property type="term" value="C:cytoplasm"/>
    <property type="evidence" value="ECO:0007669"/>
    <property type="project" value="UniProtKB-SubCell"/>
</dbReference>
<dbReference type="GO" id="GO:0003677">
    <property type="term" value="F:DNA binding"/>
    <property type="evidence" value="ECO:0007669"/>
    <property type="project" value="UniProtKB-KW"/>
</dbReference>
<dbReference type="InterPro" id="IPR049401">
    <property type="entry name" value="DZF_dom_N"/>
</dbReference>
<feature type="non-terminal residue" evidence="9">
    <location>
        <position position="514"/>
    </location>
</feature>
<accession>A0A553QQN9</accession>
<dbReference type="InterPro" id="IPR006561">
    <property type="entry name" value="DZF_dom"/>
</dbReference>
<dbReference type="GO" id="GO:0003725">
    <property type="term" value="F:double-stranded RNA binding"/>
    <property type="evidence" value="ECO:0007669"/>
    <property type="project" value="TreeGrafter"/>
</dbReference>
<gene>
    <name evidence="9" type="ORF">DNTS_029774</name>
</gene>
<dbReference type="Gene3D" id="3.30.460.10">
    <property type="entry name" value="Beta Polymerase, domain 2"/>
    <property type="match status" value="1"/>
</dbReference>
<dbReference type="Pfam" id="PF07528">
    <property type="entry name" value="DZF_N"/>
    <property type="match status" value="1"/>
</dbReference>
<evidence type="ECO:0000313" key="9">
    <source>
        <dbReference type="EMBL" id="TRY92303.1"/>
    </source>
</evidence>
<evidence type="ECO:0000256" key="6">
    <source>
        <dbReference type="SAM" id="MobiDB-lite"/>
    </source>
</evidence>
<name>A0A553QQN9_9TELE</name>
<keyword evidence="2" id="KW-0963">Cytoplasm</keyword>
<proteinExistence type="predicted"/>
<dbReference type="Pfam" id="PF20965">
    <property type="entry name" value="DZF_C"/>
    <property type="match status" value="1"/>
</dbReference>
<dbReference type="EMBL" id="SRMA01025639">
    <property type="protein sequence ID" value="TRY92303.1"/>
    <property type="molecule type" value="Genomic_DNA"/>
</dbReference>
<evidence type="ECO:0000256" key="2">
    <source>
        <dbReference type="ARBA" id="ARBA00022490"/>
    </source>
</evidence>
<evidence type="ECO:0000256" key="1">
    <source>
        <dbReference type="ARBA" id="ARBA00004496"/>
    </source>
</evidence>
<evidence type="ECO:0000256" key="5">
    <source>
        <dbReference type="PROSITE-ProRule" id="PRU00266"/>
    </source>
</evidence>
<dbReference type="SMART" id="SM00358">
    <property type="entry name" value="DSRM"/>
    <property type="match status" value="1"/>
</dbReference>
<feature type="domain" description="DRBM" evidence="7">
    <location>
        <begin position="456"/>
        <end position="514"/>
    </location>
</feature>
<protein>
    <recommendedName>
        <fullName evidence="11">DZF domain-containing protein</fullName>
    </recommendedName>
</protein>
<dbReference type="AlphaFoldDB" id="A0A553QQN9"/>
<keyword evidence="4" id="KW-0238">DNA-binding</keyword>
<reference evidence="9 10" key="1">
    <citation type="journal article" date="2019" name="Sci. Data">
        <title>Hybrid genome assembly and annotation of Danionella translucida.</title>
        <authorList>
            <person name="Kadobianskyi M."/>
            <person name="Schulze L."/>
            <person name="Schuelke M."/>
            <person name="Judkewitz B."/>
        </authorList>
    </citation>
    <scope>NUCLEOTIDE SEQUENCE [LARGE SCALE GENOMIC DNA]</scope>
    <source>
        <strain evidence="9 10">Bolton</strain>
    </source>
</reference>
<dbReference type="GO" id="GO:0003727">
    <property type="term" value="F:single-stranded RNA binding"/>
    <property type="evidence" value="ECO:0007669"/>
    <property type="project" value="TreeGrafter"/>
</dbReference>
<evidence type="ECO:0000313" key="10">
    <source>
        <dbReference type="Proteomes" id="UP000316079"/>
    </source>
</evidence>
<dbReference type="SUPFAM" id="SSF54768">
    <property type="entry name" value="dsRNA-binding domain-like"/>
    <property type="match status" value="1"/>
</dbReference>
<dbReference type="InterPro" id="IPR049402">
    <property type="entry name" value="DZF_dom_C"/>
</dbReference>
<evidence type="ECO:0000259" key="8">
    <source>
        <dbReference type="PROSITE" id="PS51703"/>
    </source>
</evidence>
<dbReference type="SMART" id="SM00572">
    <property type="entry name" value="DZF"/>
    <property type="match status" value="1"/>
</dbReference>
<dbReference type="Gene3D" id="3.30.160.20">
    <property type="match status" value="1"/>
</dbReference>
<keyword evidence="10" id="KW-1185">Reference proteome</keyword>
<dbReference type="Gene3D" id="1.10.1410.40">
    <property type="match status" value="1"/>
</dbReference>
<evidence type="ECO:0000259" key="7">
    <source>
        <dbReference type="PROSITE" id="PS50137"/>
    </source>
</evidence>
<dbReference type="PROSITE" id="PS50152">
    <property type="entry name" value="25A_SYNTH_3"/>
    <property type="match status" value="1"/>
</dbReference>
<dbReference type="PANTHER" id="PTHR45762:SF4">
    <property type="entry name" value="INTERLEUKIN ENHANCER-BINDING FACTOR 3"/>
    <property type="match status" value="1"/>
</dbReference>
<dbReference type="GO" id="GO:0071011">
    <property type="term" value="C:precatalytic spliceosome"/>
    <property type="evidence" value="ECO:0007669"/>
    <property type="project" value="TreeGrafter"/>
</dbReference>
<sequence>MAQMKKFGKRRGGPLPPRPPPAWDEADAYEELRYWDSLIQEGVELHPRDYDRYEELRYWYDCLWYEEDMRQYNNYVDWFREWEQVQMAPEPEQRFPVAPLPQEPQRAFVNDDRYIMSKHSAVYPTPKQLQAVQSMVSDLERALKAVSESLRNKEPSETASSKVEGKLRGVYRVGQVGKGLLLKDDLDLDLVLLSRDMPTSSLLRLISGKLTELMKDVTKETYVITPSVQEAAVIVTNTKAPLLKLTIHLTSPVVSEQVEKETSEESCAESSPPDVLDRQKCLAALRSLRQTKWFQGEVTIVESCVIVIRILRDLCSRVPTFAPLKDWVIEVLCEKVSSTCDRPMGPGETLRRFLECLASGFLMEDTAGLHDPCEKELTDAAAHLTPQQREDITQSAQFALRLAAFGQLYKVLGMNRFGASHQNRGVEVPFKRPREASDGGECEENIMIPNKVAKTEPPNALMKLNQICPGLSYVCTSQTGPVHEPLFTMAVEVCGKTYEGTGSSKRSAKLNVAE</sequence>
<evidence type="ECO:0008006" key="11">
    <source>
        <dbReference type="Google" id="ProtNLM"/>
    </source>
</evidence>
<comment type="caution">
    <text evidence="9">The sequence shown here is derived from an EMBL/GenBank/DDBJ whole genome shotgun (WGS) entry which is preliminary data.</text>
</comment>
<dbReference type="STRING" id="623744.A0A553QQN9"/>
<comment type="subcellular location">
    <subcellularLocation>
        <location evidence="1">Cytoplasm</location>
    </subcellularLocation>
</comment>
<dbReference type="PROSITE" id="PS50137">
    <property type="entry name" value="DS_RBD"/>
    <property type="match status" value="1"/>
</dbReference>
<dbReference type="Pfam" id="PF00035">
    <property type="entry name" value="dsrm"/>
    <property type="match status" value="1"/>
</dbReference>
<dbReference type="FunFam" id="1.10.1410.40:FF:000001">
    <property type="entry name" value="interleukin enhancer-binding factor 3 isoform X1"/>
    <property type="match status" value="1"/>
</dbReference>
<dbReference type="PROSITE" id="PS51703">
    <property type="entry name" value="DZF"/>
    <property type="match status" value="1"/>
</dbReference>
<dbReference type="InterPro" id="IPR014720">
    <property type="entry name" value="dsRBD_dom"/>
</dbReference>
<dbReference type="InterPro" id="IPR043519">
    <property type="entry name" value="NT_sf"/>
</dbReference>